<dbReference type="EMBL" id="AKGD01000002">
    <property type="protein sequence ID" value="EIT69003.1"/>
    <property type="molecule type" value="Genomic_DNA"/>
</dbReference>
<evidence type="ECO:0000313" key="2">
    <source>
        <dbReference type="Proteomes" id="UP000003704"/>
    </source>
</evidence>
<name>I8T5M7_9GAMM</name>
<dbReference type="STRING" id="1172194.WQQ_25850"/>
<evidence type="ECO:0008006" key="3">
    <source>
        <dbReference type="Google" id="ProtNLM"/>
    </source>
</evidence>
<dbReference type="RefSeq" id="WP_007185528.1">
    <property type="nucleotide sequence ID" value="NZ_CALRNS020000002.1"/>
</dbReference>
<dbReference type="Proteomes" id="UP000003704">
    <property type="component" value="Unassembled WGS sequence"/>
</dbReference>
<dbReference type="AlphaFoldDB" id="I8T5M7"/>
<dbReference type="OrthoDB" id="287584at2"/>
<gene>
    <name evidence="1" type="ORF">WQQ_25850</name>
</gene>
<reference evidence="1 2" key="1">
    <citation type="journal article" date="2012" name="J. Bacteriol.">
        <title>Genome Sequence of n-Alkane-Degrading Hydrocarboniphaga effusa Strain AP103T (ATCC BAA-332T).</title>
        <authorList>
            <person name="Chang H.K."/>
            <person name="Zylstra G.J."/>
            <person name="Chae J.C."/>
        </authorList>
    </citation>
    <scope>NUCLEOTIDE SEQUENCE [LARGE SCALE GENOMIC DNA]</scope>
    <source>
        <strain evidence="1 2">AP103</strain>
    </source>
</reference>
<protein>
    <recommendedName>
        <fullName evidence="3">Polyhydroxyalkanoic acid system protein</fullName>
    </recommendedName>
</protein>
<sequence length="91" mass="10333">MADIEVTRAHGKSVEEARKIAERLVAQLSEEFDFKHRWEGDTLKFERSGVHGQLAITPRDLQISAKLGLLLKPLKGRIEKEIQVTLDQQLA</sequence>
<proteinExistence type="predicted"/>
<comment type="caution">
    <text evidence="1">The sequence shown here is derived from an EMBL/GenBank/DDBJ whole genome shotgun (WGS) entry which is preliminary data.</text>
</comment>
<organism evidence="1 2">
    <name type="scientific">Hydrocarboniphaga effusa AP103</name>
    <dbReference type="NCBI Taxonomy" id="1172194"/>
    <lineage>
        <taxon>Bacteria</taxon>
        <taxon>Pseudomonadati</taxon>
        <taxon>Pseudomonadota</taxon>
        <taxon>Gammaproteobacteria</taxon>
        <taxon>Nevskiales</taxon>
        <taxon>Nevskiaceae</taxon>
        <taxon>Hydrocarboniphaga</taxon>
    </lineage>
</organism>
<accession>I8T5M7</accession>
<dbReference type="InterPro" id="IPR013433">
    <property type="entry name" value="PHA_gran_rgn"/>
</dbReference>
<dbReference type="Pfam" id="PF09650">
    <property type="entry name" value="PHA_gran_rgn"/>
    <property type="match status" value="1"/>
</dbReference>
<dbReference type="NCBIfam" id="TIGR02610">
    <property type="entry name" value="PHA_gran_rgn"/>
    <property type="match status" value="1"/>
</dbReference>
<evidence type="ECO:0000313" key="1">
    <source>
        <dbReference type="EMBL" id="EIT69003.1"/>
    </source>
</evidence>
<keyword evidence="2" id="KW-1185">Reference proteome</keyword>